<dbReference type="PROSITE" id="PS50887">
    <property type="entry name" value="GGDEF"/>
    <property type="match status" value="1"/>
</dbReference>
<dbReference type="PROSITE" id="PS50113">
    <property type="entry name" value="PAC"/>
    <property type="match status" value="5"/>
</dbReference>
<dbReference type="InterPro" id="IPR001610">
    <property type="entry name" value="PAC"/>
</dbReference>
<feature type="domain" description="PAC" evidence="3">
    <location>
        <begin position="296"/>
        <end position="346"/>
    </location>
</feature>
<dbReference type="Gene3D" id="3.30.70.270">
    <property type="match status" value="1"/>
</dbReference>
<dbReference type="GO" id="GO:0006355">
    <property type="term" value="P:regulation of DNA-templated transcription"/>
    <property type="evidence" value="ECO:0007669"/>
    <property type="project" value="InterPro"/>
</dbReference>
<evidence type="ECO:0000259" key="5">
    <source>
        <dbReference type="PROSITE" id="PS50887"/>
    </source>
</evidence>
<evidence type="ECO:0000259" key="4">
    <source>
        <dbReference type="PROSITE" id="PS50883"/>
    </source>
</evidence>
<dbReference type="InterPro" id="IPR000700">
    <property type="entry name" value="PAS-assoc_C"/>
</dbReference>
<dbReference type="Proteomes" id="UP000242886">
    <property type="component" value="Chromosome SDENCHOL"/>
</dbReference>
<dbReference type="Gene3D" id="3.20.20.450">
    <property type="entry name" value="EAL domain"/>
    <property type="match status" value="1"/>
</dbReference>
<dbReference type="Pfam" id="PF00563">
    <property type="entry name" value="EAL"/>
    <property type="match status" value="1"/>
</dbReference>
<dbReference type="EMBL" id="LT837803">
    <property type="protein sequence ID" value="SMB32330.1"/>
    <property type="molecule type" value="Genomic_DNA"/>
</dbReference>
<dbReference type="Gene3D" id="3.30.450.20">
    <property type="entry name" value="PAS domain"/>
    <property type="match status" value="5"/>
</dbReference>
<dbReference type="InterPro" id="IPR035965">
    <property type="entry name" value="PAS-like_dom_sf"/>
</dbReference>
<dbReference type="PANTHER" id="PTHR44757">
    <property type="entry name" value="DIGUANYLATE CYCLASE DGCP"/>
    <property type="match status" value="1"/>
</dbReference>
<dbReference type="PROSITE" id="PS50112">
    <property type="entry name" value="PAS"/>
    <property type="match status" value="4"/>
</dbReference>
<dbReference type="CDD" id="cd01948">
    <property type="entry name" value="EAL"/>
    <property type="match status" value="1"/>
</dbReference>
<feature type="domain" description="PAS" evidence="2">
    <location>
        <begin position="602"/>
        <end position="646"/>
    </location>
</feature>
<dbReference type="InterPro" id="IPR035919">
    <property type="entry name" value="EAL_sf"/>
</dbReference>
<dbReference type="InterPro" id="IPR052155">
    <property type="entry name" value="Biofilm_reg_signaling"/>
</dbReference>
<evidence type="ECO:0000313" key="6">
    <source>
        <dbReference type="EMBL" id="SMB32330.1"/>
    </source>
</evidence>
<evidence type="ECO:0000313" key="7">
    <source>
        <dbReference type="Proteomes" id="UP000242886"/>
    </source>
</evidence>
<feature type="domain" description="GGDEF" evidence="5">
    <location>
        <begin position="756"/>
        <end position="891"/>
    </location>
</feature>
<keyword evidence="1" id="KW-0812">Transmembrane</keyword>
<dbReference type="InterPro" id="IPR029787">
    <property type="entry name" value="Nucleotide_cyclase"/>
</dbReference>
<feature type="domain" description="PAC" evidence="3">
    <location>
        <begin position="553"/>
        <end position="605"/>
    </location>
</feature>
<dbReference type="PANTHER" id="PTHR44757:SF2">
    <property type="entry name" value="BIOFILM ARCHITECTURE MAINTENANCE PROTEIN MBAA"/>
    <property type="match status" value="1"/>
</dbReference>
<proteinExistence type="predicted"/>
<name>A0A7Z7MWI0_9PROT</name>
<dbReference type="Pfam" id="PF00990">
    <property type="entry name" value="GGDEF"/>
    <property type="match status" value="1"/>
</dbReference>
<dbReference type="InterPro" id="IPR013656">
    <property type="entry name" value="PAS_4"/>
</dbReference>
<dbReference type="NCBIfam" id="TIGR00229">
    <property type="entry name" value="sensory_box"/>
    <property type="match status" value="4"/>
</dbReference>
<organism evidence="6 7">
    <name type="scientific">Sterolibacterium denitrificans</name>
    <dbReference type="NCBI Taxonomy" id="157592"/>
    <lineage>
        <taxon>Bacteria</taxon>
        <taxon>Pseudomonadati</taxon>
        <taxon>Pseudomonadota</taxon>
        <taxon>Betaproteobacteria</taxon>
        <taxon>Nitrosomonadales</taxon>
        <taxon>Sterolibacteriaceae</taxon>
        <taxon>Sterolibacterium</taxon>
    </lineage>
</organism>
<keyword evidence="1" id="KW-1133">Transmembrane helix</keyword>
<protein>
    <submittedName>
        <fullName evidence="6">Diguanylate cyclase</fullName>
        <ecNumber evidence="6">2.7.7.65</ecNumber>
    </submittedName>
</protein>
<keyword evidence="6" id="KW-0548">Nucleotidyltransferase</keyword>
<dbReference type="Pfam" id="PF13426">
    <property type="entry name" value="PAS_9"/>
    <property type="match status" value="1"/>
</dbReference>
<dbReference type="GO" id="GO:0052621">
    <property type="term" value="F:diguanylate cyclase activity"/>
    <property type="evidence" value="ECO:0007669"/>
    <property type="project" value="UniProtKB-EC"/>
</dbReference>
<dbReference type="InterPro" id="IPR013767">
    <property type="entry name" value="PAS_fold"/>
</dbReference>
<dbReference type="CDD" id="cd00130">
    <property type="entry name" value="PAS"/>
    <property type="match status" value="4"/>
</dbReference>
<accession>A0A7Z7MWI0</accession>
<dbReference type="InterPro" id="IPR000014">
    <property type="entry name" value="PAS"/>
</dbReference>
<dbReference type="SMART" id="SM00052">
    <property type="entry name" value="EAL"/>
    <property type="match status" value="1"/>
</dbReference>
<dbReference type="Pfam" id="PF08448">
    <property type="entry name" value="PAS_4"/>
    <property type="match status" value="1"/>
</dbReference>
<dbReference type="CDD" id="cd01949">
    <property type="entry name" value="GGDEF"/>
    <property type="match status" value="1"/>
</dbReference>
<dbReference type="SUPFAM" id="SSF141868">
    <property type="entry name" value="EAL domain-like"/>
    <property type="match status" value="1"/>
</dbReference>
<gene>
    <name evidence="6" type="ORF">SDENCHOL_21322</name>
</gene>
<feature type="transmembrane region" description="Helical" evidence="1">
    <location>
        <begin position="21"/>
        <end position="40"/>
    </location>
</feature>
<dbReference type="EC" id="2.7.7.65" evidence="6"/>
<dbReference type="SUPFAM" id="SSF55785">
    <property type="entry name" value="PYP-like sensor domain (PAS domain)"/>
    <property type="match status" value="5"/>
</dbReference>
<dbReference type="SMART" id="SM00086">
    <property type="entry name" value="PAC"/>
    <property type="match status" value="5"/>
</dbReference>
<dbReference type="InterPro" id="IPR000160">
    <property type="entry name" value="GGDEF_dom"/>
</dbReference>
<dbReference type="Pfam" id="PF00989">
    <property type="entry name" value="PAS"/>
    <property type="match status" value="1"/>
</dbReference>
<feature type="domain" description="EAL" evidence="4">
    <location>
        <begin position="900"/>
        <end position="1155"/>
    </location>
</feature>
<feature type="domain" description="PAC" evidence="3">
    <location>
        <begin position="171"/>
        <end position="224"/>
    </location>
</feature>
<dbReference type="AlphaFoldDB" id="A0A7Z7MWI0"/>
<dbReference type="InterPro" id="IPR013655">
    <property type="entry name" value="PAS_fold_3"/>
</dbReference>
<dbReference type="PROSITE" id="PS50883">
    <property type="entry name" value="EAL"/>
    <property type="match status" value="1"/>
</dbReference>
<dbReference type="RefSeq" id="WP_154717293.1">
    <property type="nucleotide sequence ID" value="NZ_LT837803.1"/>
</dbReference>
<dbReference type="InterPro" id="IPR043128">
    <property type="entry name" value="Rev_trsase/Diguanyl_cyclase"/>
</dbReference>
<dbReference type="InterPro" id="IPR001633">
    <property type="entry name" value="EAL_dom"/>
</dbReference>
<evidence type="ECO:0000259" key="2">
    <source>
        <dbReference type="PROSITE" id="PS50112"/>
    </source>
</evidence>
<dbReference type="SMART" id="SM00267">
    <property type="entry name" value="GGDEF"/>
    <property type="match status" value="1"/>
</dbReference>
<feature type="domain" description="PAS" evidence="2">
    <location>
        <begin position="241"/>
        <end position="292"/>
    </location>
</feature>
<feature type="domain" description="PAC" evidence="3">
    <location>
        <begin position="672"/>
        <end position="724"/>
    </location>
</feature>
<feature type="domain" description="PAS" evidence="2">
    <location>
        <begin position="365"/>
        <end position="423"/>
    </location>
</feature>
<feature type="transmembrane region" description="Helical" evidence="1">
    <location>
        <begin position="55"/>
        <end position="75"/>
    </location>
</feature>
<dbReference type="Pfam" id="PF08447">
    <property type="entry name" value="PAS_3"/>
    <property type="match status" value="2"/>
</dbReference>
<keyword evidence="7" id="KW-1185">Reference proteome</keyword>
<evidence type="ECO:0000259" key="3">
    <source>
        <dbReference type="PROSITE" id="PS50113"/>
    </source>
</evidence>
<keyword evidence="1" id="KW-0472">Membrane</keyword>
<dbReference type="SMART" id="SM00091">
    <property type="entry name" value="PAS"/>
    <property type="match status" value="5"/>
</dbReference>
<feature type="domain" description="PAS" evidence="2">
    <location>
        <begin position="95"/>
        <end position="167"/>
    </location>
</feature>
<dbReference type="NCBIfam" id="TIGR00254">
    <property type="entry name" value="GGDEF"/>
    <property type="match status" value="1"/>
</dbReference>
<dbReference type="FunFam" id="3.30.70.270:FF:000001">
    <property type="entry name" value="Diguanylate cyclase domain protein"/>
    <property type="match status" value="1"/>
</dbReference>
<sequence length="1158" mass="130205">MKQSTLSHPVSRADAIRWAGRIGWAMLAVLVAITLSYWYFGVAEILGGPSKVKELMLVSGLLISVLVFGLTLALIHIRELAQYLMDDMHASLKQSEERWSLALEGIKAGITDWDIPADFVQYSKGWYDIVEFAEGEVGHRPDGWMQRIHPDDMPRLTEQLQDMLAGKLANPKHEFRMLTKDGRVKWVLGHAIITHRDAAGKPLRLIGVNIDITDRKRAEATRDALLEAHVDAGVGLFALRDGRMVFVNPAIATITGYSIDELYAVPNVIDVGVHPDERERIQRKHDKRLAGNMESSRYETSIVTKSGERREIELAVTLTPNSPDFDVLGIVTDITERKQLAARLQEGHDLLTKISAHVPGVIFQFRLDPDGRISYPFVSDSVQDLYGLSAAEIREDAHRVSAFLHPDDAEAVMGAFHASARNIEPWHLEYRLERPGRGTCWVLTEAKPEKLPDGSIVWHGITTDITEIKNMQEALHNSEERFRSLTQMSADWYWEQDENYRFTEISGGAAYGQVKAISEQTIGKTRWEILSNHDDPEALARHRERIEKRKSFRNFEFSIPAGDGQSHIISISGEPHFDATGRFMGYRGVGSDVTERKRIEEELRLAAMVYESSSEAMSVTGADGRVITVNPAFTQITGWEAEEVIGHRVRIFNIDADMFKTIKSAIDTTGHWHGELWNHRKNGDIYPALISINTIFDENGQPYRYVALFSDITNRKQTEELIWRQANFDALTQLPNRSMFHERVGQEIKKARRAGTQLALLFIDLDRFKEVNDTLGHDTGDHLLLEAAQRIVGCVRETDAVARLGGDEFTVLLADLAHGDNVIVERIARDILDSLANPFLLGEDEVYVSASIGITLYPEDADRIDEMFRNADQAMYLSKTLGRNRYSYFTPELQASAQNRLRLITDLRGAIAGEQFRVYFQPVIELATGRIVKAEALLRWQHPQRGMVMPDEFIPLIEETGMIHEIGEWVFREAVHWAQRWRTGRHSEFQISVNKSPVQFQKEANGHIGWLAHLEELGLPGNTIAIEITEGLLLDADPAIVGALLGCRDVGIQVALDDFGTGYSSLAYLNRFDIDYLKIDKSFIGNLTDNPGDMALSEAIIVMAHKLGLKVIAEGVETAAQRDLLASVGCDYGQGYLFSRPLPPEAFEALLLDDKCFA</sequence>
<feature type="domain" description="PAC" evidence="3">
    <location>
        <begin position="426"/>
        <end position="477"/>
    </location>
</feature>
<reference evidence="6" key="1">
    <citation type="submission" date="2017-03" db="EMBL/GenBank/DDBJ databases">
        <authorList>
            <consortium name="AG Boll"/>
        </authorList>
    </citation>
    <scope>NUCLEOTIDE SEQUENCE [LARGE SCALE GENOMIC DNA]</scope>
    <source>
        <strain evidence="6">Chol</strain>
    </source>
</reference>
<evidence type="ECO:0000256" key="1">
    <source>
        <dbReference type="SAM" id="Phobius"/>
    </source>
</evidence>
<dbReference type="SUPFAM" id="SSF55073">
    <property type="entry name" value="Nucleotide cyclase"/>
    <property type="match status" value="1"/>
</dbReference>
<keyword evidence="6" id="KW-0808">Transferase</keyword>